<evidence type="ECO:0000256" key="6">
    <source>
        <dbReference type="ARBA" id="ARBA00023212"/>
    </source>
</evidence>
<protein>
    <submittedName>
        <fullName evidence="10">Protein claret segregational-like</fullName>
    </submittedName>
</protein>
<dbReference type="Gene3D" id="3.40.850.10">
    <property type="entry name" value="Kinesin motor domain"/>
    <property type="match status" value="1"/>
</dbReference>
<proteinExistence type="inferred from homology"/>
<gene>
    <name evidence="10" type="primary">LOC112464884</name>
</gene>
<dbReference type="Proteomes" id="UP000504618">
    <property type="component" value="Unplaced"/>
</dbReference>
<evidence type="ECO:0000256" key="5">
    <source>
        <dbReference type="ARBA" id="ARBA00023175"/>
    </source>
</evidence>
<dbReference type="GO" id="GO:0005524">
    <property type="term" value="F:ATP binding"/>
    <property type="evidence" value="ECO:0007669"/>
    <property type="project" value="UniProtKB-KW"/>
</dbReference>
<dbReference type="SUPFAM" id="SSF52540">
    <property type="entry name" value="P-loop containing nucleoside triphosphate hydrolases"/>
    <property type="match status" value="1"/>
</dbReference>
<dbReference type="PANTHER" id="PTHR47972">
    <property type="entry name" value="KINESIN-LIKE PROTEIN KLP-3"/>
    <property type="match status" value="1"/>
</dbReference>
<dbReference type="GO" id="GO:0003777">
    <property type="term" value="F:microtubule motor activity"/>
    <property type="evidence" value="ECO:0007669"/>
    <property type="project" value="InterPro"/>
</dbReference>
<dbReference type="RefSeq" id="XP_024887911.1">
    <property type="nucleotide sequence ID" value="XM_025032143.1"/>
</dbReference>
<keyword evidence="5" id="KW-0505">Motor protein</keyword>
<evidence type="ECO:0000313" key="10">
    <source>
        <dbReference type="RefSeq" id="XP_024887911.1"/>
    </source>
</evidence>
<dbReference type="Pfam" id="PF00225">
    <property type="entry name" value="Kinesin"/>
    <property type="match status" value="1"/>
</dbReference>
<dbReference type="PANTHER" id="PTHR47972:SF45">
    <property type="entry name" value="PROTEIN CLARET SEGREGATIONAL"/>
    <property type="match status" value="1"/>
</dbReference>
<keyword evidence="9" id="KW-1185">Reference proteome</keyword>
<comment type="subcellular location">
    <subcellularLocation>
        <location evidence="1">Cytoplasm</location>
        <location evidence="1">Cytoskeleton</location>
    </subcellularLocation>
</comment>
<dbReference type="GeneID" id="112464884"/>
<evidence type="ECO:0000256" key="7">
    <source>
        <dbReference type="PROSITE-ProRule" id="PRU00283"/>
    </source>
</evidence>
<evidence type="ECO:0000256" key="1">
    <source>
        <dbReference type="ARBA" id="ARBA00004245"/>
    </source>
</evidence>
<evidence type="ECO:0000259" key="8">
    <source>
        <dbReference type="PROSITE" id="PS50067"/>
    </source>
</evidence>
<dbReference type="InterPro" id="IPR036961">
    <property type="entry name" value="Kinesin_motor_dom_sf"/>
</dbReference>
<evidence type="ECO:0000256" key="4">
    <source>
        <dbReference type="ARBA" id="ARBA00022840"/>
    </source>
</evidence>
<feature type="domain" description="Kinesin motor" evidence="8">
    <location>
        <begin position="1"/>
        <end position="130"/>
    </location>
</feature>
<keyword evidence="2" id="KW-0493">Microtubule</keyword>
<evidence type="ECO:0000256" key="2">
    <source>
        <dbReference type="ARBA" id="ARBA00022701"/>
    </source>
</evidence>
<accession>A0A6J1R4K6</accession>
<sequence length="130" mass="14923">MRSFVIFLLLNQKNSKYKWVDSQGFSIRDLQNKEIHTPEELHECLRRAQSNRAVADNQSNERSSARSHSVARIRFIGTHVTKQEVLTGNLNLVDLAGSESLNPESTSPARDRQTVETKRIKRLVCHVRIL</sequence>
<organism evidence="9 10">
    <name type="scientific">Temnothorax curvispinosus</name>
    <dbReference type="NCBI Taxonomy" id="300111"/>
    <lineage>
        <taxon>Eukaryota</taxon>
        <taxon>Metazoa</taxon>
        <taxon>Ecdysozoa</taxon>
        <taxon>Arthropoda</taxon>
        <taxon>Hexapoda</taxon>
        <taxon>Insecta</taxon>
        <taxon>Pterygota</taxon>
        <taxon>Neoptera</taxon>
        <taxon>Endopterygota</taxon>
        <taxon>Hymenoptera</taxon>
        <taxon>Apocrita</taxon>
        <taxon>Aculeata</taxon>
        <taxon>Formicoidea</taxon>
        <taxon>Formicidae</taxon>
        <taxon>Myrmicinae</taxon>
        <taxon>Temnothorax</taxon>
    </lineage>
</organism>
<dbReference type="GO" id="GO:0005874">
    <property type="term" value="C:microtubule"/>
    <property type="evidence" value="ECO:0007669"/>
    <property type="project" value="UniProtKB-KW"/>
</dbReference>
<evidence type="ECO:0000256" key="3">
    <source>
        <dbReference type="ARBA" id="ARBA00022741"/>
    </source>
</evidence>
<dbReference type="InterPro" id="IPR027417">
    <property type="entry name" value="P-loop_NTPase"/>
</dbReference>
<comment type="caution">
    <text evidence="7">Lacks conserved residue(s) required for the propagation of feature annotation.</text>
</comment>
<dbReference type="GO" id="GO:0008017">
    <property type="term" value="F:microtubule binding"/>
    <property type="evidence" value="ECO:0007669"/>
    <property type="project" value="InterPro"/>
</dbReference>
<reference evidence="10" key="1">
    <citation type="submission" date="2025-08" db="UniProtKB">
        <authorList>
            <consortium name="RefSeq"/>
        </authorList>
    </citation>
    <scope>IDENTIFICATION</scope>
    <source>
        <tissue evidence="10">Whole body</tissue>
    </source>
</reference>
<dbReference type="PROSITE" id="PS50067">
    <property type="entry name" value="KINESIN_MOTOR_2"/>
    <property type="match status" value="1"/>
</dbReference>
<dbReference type="AlphaFoldDB" id="A0A6J1R4K6"/>
<dbReference type="PRINTS" id="PR00380">
    <property type="entry name" value="KINESINHEAVY"/>
</dbReference>
<keyword evidence="6" id="KW-0963">Cytoplasm</keyword>
<evidence type="ECO:0000313" key="9">
    <source>
        <dbReference type="Proteomes" id="UP000504618"/>
    </source>
</evidence>
<dbReference type="InterPro" id="IPR001752">
    <property type="entry name" value="Kinesin_motor_dom"/>
</dbReference>
<comment type="similarity">
    <text evidence="7">Belongs to the TRAFAC class myosin-kinesin ATPase superfamily. Kinesin family.</text>
</comment>
<keyword evidence="4" id="KW-0067">ATP-binding</keyword>
<dbReference type="OrthoDB" id="3176171at2759"/>
<dbReference type="GO" id="GO:0007018">
    <property type="term" value="P:microtubule-based movement"/>
    <property type="evidence" value="ECO:0007669"/>
    <property type="project" value="InterPro"/>
</dbReference>
<keyword evidence="3" id="KW-0547">Nucleotide-binding</keyword>
<dbReference type="InterPro" id="IPR027640">
    <property type="entry name" value="Kinesin-like_fam"/>
</dbReference>
<name>A0A6J1R4K6_9HYME</name>
<keyword evidence="6" id="KW-0206">Cytoskeleton</keyword>